<protein>
    <recommendedName>
        <fullName evidence="5">Spindle pole body component</fullName>
    </recommendedName>
</protein>
<evidence type="ECO:0000256" key="3">
    <source>
        <dbReference type="ARBA" id="ARBA00022701"/>
    </source>
</evidence>
<dbReference type="GO" id="GO:0031122">
    <property type="term" value="P:cytoplasmic microtubule organization"/>
    <property type="evidence" value="ECO:0007669"/>
    <property type="project" value="TreeGrafter"/>
</dbReference>
<evidence type="ECO:0000256" key="2">
    <source>
        <dbReference type="ARBA" id="ARBA00022490"/>
    </source>
</evidence>
<dbReference type="CDD" id="cd22572">
    <property type="entry name" value="GCP5_NTD"/>
    <property type="match status" value="1"/>
</dbReference>
<evidence type="ECO:0000259" key="8">
    <source>
        <dbReference type="Pfam" id="PF14609"/>
    </source>
</evidence>
<feature type="region of interest" description="Disordered" evidence="6">
    <location>
        <begin position="811"/>
        <end position="837"/>
    </location>
</feature>
<dbReference type="OrthoDB" id="66546at2759"/>
<dbReference type="GO" id="GO:0000922">
    <property type="term" value="C:spindle pole"/>
    <property type="evidence" value="ECO:0007669"/>
    <property type="project" value="InterPro"/>
</dbReference>
<dbReference type="PANTHER" id="PTHR19302:SF33">
    <property type="entry name" value="GAMMA-TUBULIN COMPLEX COMPONENT 5"/>
    <property type="match status" value="1"/>
</dbReference>
<dbReference type="Gene3D" id="1.20.120.1900">
    <property type="entry name" value="Gamma-tubulin complex, C-terminal domain"/>
    <property type="match status" value="1"/>
</dbReference>
<dbReference type="GO" id="GO:0051011">
    <property type="term" value="F:microtubule minus-end binding"/>
    <property type="evidence" value="ECO:0007669"/>
    <property type="project" value="TreeGrafter"/>
</dbReference>
<dbReference type="GO" id="GO:0043015">
    <property type="term" value="F:gamma-tubulin binding"/>
    <property type="evidence" value="ECO:0007669"/>
    <property type="project" value="InterPro"/>
</dbReference>
<evidence type="ECO:0000256" key="1">
    <source>
        <dbReference type="ARBA" id="ARBA00010337"/>
    </source>
</evidence>
<dbReference type="GO" id="GO:0051321">
    <property type="term" value="P:meiotic cell cycle"/>
    <property type="evidence" value="ECO:0007669"/>
    <property type="project" value="TreeGrafter"/>
</dbReference>
<keyword evidence="11" id="KW-1185">Reference proteome</keyword>
<keyword evidence="4 5" id="KW-0206">Cytoskeleton</keyword>
<comment type="similarity">
    <text evidence="1 5">Belongs to the TUBGCP family.</text>
</comment>
<evidence type="ECO:0000259" key="9">
    <source>
        <dbReference type="Pfam" id="PF17681"/>
    </source>
</evidence>
<dbReference type="Proteomes" id="UP000785200">
    <property type="component" value="Unassembled WGS sequence"/>
</dbReference>
<dbReference type="Pfam" id="PF14609">
    <property type="entry name" value="GCP5-Mod21_N"/>
    <property type="match status" value="1"/>
</dbReference>
<gene>
    <name evidence="10" type="ORF">D0Z07_7653</name>
</gene>
<dbReference type="GO" id="GO:0000278">
    <property type="term" value="P:mitotic cell cycle"/>
    <property type="evidence" value="ECO:0007669"/>
    <property type="project" value="TreeGrafter"/>
</dbReference>
<evidence type="ECO:0000259" key="7">
    <source>
        <dbReference type="Pfam" id="PF04130"/>
    </source>
</evidence>
<evidence type="ECO:0000313" key="11">
    <source>
        <dbReference type="Proteomes" id="UP000785200"/>
    </source>
</evidence>
<feature type="compositionally biased region" description="Basic and acidic residues" evidence="6">
    <location>
        <begin position="815"/>
        <end position="825"/>
    </location>
</feature>
<comment type="subcellular location">
    <subcellularLocation>
        <location evidence="5">Cytoplasm</location>
        <location evidence="5">Cytoskeleton</location>
        <location evidence="5">Microtubule organizing center</location>
    </subcellularLocation>
</comment>
<comment type="caution">
    <text evidence="10">The sequence shown here is derived from an EMBL/GenBank/DDBJ whole genome shotgun (WGS) entry which is preliminary data.</text>
</comment>
<dbReference type="GO" id="GO:0005816">
    <property type="term" value="C:spindle pole body"/>
    <property type="evidence" value="ECO:0007669"/>
    <property type="project" value="UniProtKB-ARBA"/>
</dbReference>
<accession>A0A9P6VEU6</accession>
<dbReference type="PANTHER" id="PTHR19302">
    <property type="entry name" value="GAMMA TUBULIN COMPLEX PROTEIN"/>
    <property type="match status" value="1"/>
</dbReference>
<evidence type="ECO:0000256" key="5">
    <source>
        <dbReference type="RuleBase" id="RU363050"/>
    </source>
</evidence>
<dbReference type="EMBL" id="VNKQ01000015">
    <property type="protein sequence ID" value="KAG0646540.1"/>
    <property type="molecule type" value="Genomic_DNA"/>
</dbReference>
<dbReference type="InterPro" id="IPR040457">
    <property type="entry name" value="GCP_C"/>
</dbReference>
<keyword evidence="3 5" id="KW-0493">Microtubule</keyword>
<dbReference type="InterPro" id="IPR032797">
    <property type="entry name" value="Mod21_N"/>
</dbReference>
<dbReference type="GO" id="GO:0005874">
    <property type="term" value="C:microtubule"/>
    <property type="evidence" value="ECO:0007669"/>
    <property type="project" value="UniProtKB-KW"/>
</dbReference>
<name>A0A9P6VEU6_9HELO</name>
<dbReference type="InterPro" id="IPR007259">
    <property type="entry name" value="GCP"/>
</dbReference>
<dbReference type="InterPro" id="IPR041470">
    <property type="entry name" value="GCP_N"/>
</dbReference>
<dbReference type="GO" id="GO:0000930">
    <property type="term" value="C:gamma-tubulin complex"/>
    <property type="evidence" value="ECO:0007669"/>
    <property type="project" value="UniProtKB-ARBA"/>
</dbReference>
<keyword evidence="2 5" id="KW-0963">Cytoplasm</keyword>
<feature type="domain" description="Gamma tubulin complex component protein N-terminal" evidence="9">
    <location>
        <begin position="234"/>
        <end position="543"/>
    </location>
</feature>
<dbReference type="GO" id="GO:0051225">
    <property type="term" value="P:spindle assembly"/>
    <property type="evidence" value="ECO:0007669"/>
    <property type="project" value="TreeGrafter"/>
</dbReference>
<feature type="domain" description="Gamma tubulin complex component C-terminal" evidence="7">
    <location>
        <begin position="547"/>
        <end position="880"/>
    </location>
</feature>
<dbReference type="Pfam" id="PF17681">
    <property type="entry name" value="GCP_N_terminal"/>
    <property type="match status" value="1"/>
</dbReference>
<feature type="compositionally biased region" description="Acidic residues" evidence="6">
    <location>
        <begin position="826"/>
        <end position="837"/>
    </location>
</feature>
<organism evidence="10 11">
    <name type="scientific">Hyphodiscus hymeniophilus</name>
    <dbReference type="NCBI Taxonomy" id="353542"/>
    <lineage>
        <taxon>Eukaryota</taxon>
        <taxon>Fungi</taxon>
        <taxon>Dikarya</taxon>
        <taxon>Ascomycota</taxon>
        <taxon>Pezizomycotina</taxon>
        <taxon>Leotiomycetes</taxon>
        <taxon>Helotiales</taxon>
        <taxon>Hyphodiscaceae</taxon>
        <taxon>Hyphodiscus</taxon>
    </lineage>
</organism>
<reference evidence="10" key="1">
    <citation type="submission" date="2019-07" db="EMBL/GenBank/DDBJ databases">
        <title>Hyphodiscus hymeniophilus genome sequencing and assembly.</title>
        <authorList>
            <person name="Kramer G."/>
            <person name="Nodwell J."/>
        </authorList>
    </citation>
    <scope>NUCLEOTIDE SEQUENCE</scope>
    <source>
        <strain evidence="10">ATCC 34498</strain>
    </source>
</reference>
<dbReference type="GO" id="GO:0007020">
    <property type="term" value="P:microtubule nucleation"/>
    <property type="evidence" value="ECO:0007669"/>
    <property type="project" value="InterPro"/>
</dbReference>
<evidence type="ECO:0000313" key="10">
    <source>
        <dbReference type="EMBL" id="KAG0646540.1"/>
    </source>
</evidence>
<feature type="domain" description="Gamma-Tubulin ring complex non-core subunit mod21 N-terminal" evidence="8">
    <location>
        <begin position="67"/>
        <end position="155"/>
    </location>
</feature>
<sequence>MAHVMKLGALTEELVTLLTSTTVKSDPTKFSIYRESALRSLRHHNYARTNQFDVTSHLDGLEEKFRVYNEDPLADALRERLDTLERKKIKWGAEVLHLLIELSDKPVSNSSLEALDFLRDSEPNTGPPLQWTDLAADDPLLRDKIWNNVDFGAESSGGEDGFEDTRSESSGTDTTAQSSIEDELNRRLEEYTLDTVDKEGLEMLRQAQFWKQIPNVGGIKLETVKKPITELQAIREVAFMLLGLPTALFEIDKDKVLPSKGYALKHASSDTFHKLLQVFADNGSSVAVLRYWVNRSQSIPLMQTFQNSISERLSALDVLLSIIQQRLVAIEDDVVVSLLRVQGELEFATRALFRLSKIIEQLEQERYPHAFRYLELLYDEACTSQMAGDDPMYAFMGEIFFDCFQVYLRPLRTWMEDGELSAGDNVFFVSETSADIGPPSIWQSRYKIRQTQAGVLHAPRFLRAAANKIFTTGKSVVVLKHLRKITSLQSPNTQEPILDFVTVCDPSRLQLASFPELFDVAFDAWVQSKHHLVSSRLRATLFDSCGLHNSLDAVSSIYFMSNGITAATFTNSIFDKLDILDVSWNDRFTLTELARTTFGSLSSVSPDRFRIHLLNLPRRIKDVAKCRRSVKTLAAVEMKYNLSWPIQIILTPTTMSSYQRVFTFLLQIRRSSHVLSRQRLIDDVLTYTNSSDERALYYFMRHRFIWFTQTLYYYLTSLVIEPDSLKMQEQLRCSEDVDAMIEAHATFVKSIIDKALLGIKLELIHKTIVKILDMSIKLEDAQAANEATNKESTEQQQGMMDLSMVSLGLHTPKKRAPEKPHKVEADSTDDEDEEKEVDVDLSILSSTYENEGNESYVEKLRMMKADFDRLGRFVASGLRGVARAGGGDATRSWDVLGEMLEFGFESGSLGYR</sequence>
<evidence type="ECO:0000256" key="6">
    <source>
        <dbReference type="SAM" id="MobiDB-lite"/>
    </source>
</evidence>
<proteinExistence type="inferred from homology"/>
<evidence type="ECO:0000256" key="4">
    <source>
        <dbReference type="ARBA" id="ARBA00023212"/>
    </source>
</evidence>
<dbReference type="Pfam" id="PF04130">
    <property type="entry name" value="GCP_C_terminal"/>
    <property type="match status" value="1"/>
</dbReference>
<feature type="compositionally biased region" description="Polar residues" evidence="6">
    <location>
        <begin position="168"/>
        <end position="179"/>
    </location>
</feature>
<dbReference type="AlphaFoldDB" id="A0A9P6VEU6"/>
<feature type="region of interest" description="Disordered" evidence="6">
    <location>
        <begin position="152"/>
        <end position="181"/>
    </location>
</feature>
<dbReference type="InterPro" id="IPR042241">
    <property type="entry name" value="GCP_C_sf"/>
</dbReference>
<dbReference type="InterPro" id="IPR059169">
    <property type="entry name" value="GCP5_N_ext"/>
</dbReference>